<dbReference type="Gene3D" id="3.40.50.1820">
    <property type="entry name" value="alpha/beta hydrolase"/>
    <property type="match status" value="1"/>
</dbReference>
<dbReference type="SUPFAM" id="SSF53474">
    <property type="entry name" value="alpha/beta-Hydrolases"/>
    <property type="match status" value="1"/>
</dbReference>
<organism evidence="3 4">
    <name type="scientific">Ophiocordyceps australis</name>
    <dbReference type="NCBI Taxonomy" id="1399860"/>
    <lineage>
        <taxon>Eukaryota</taxon>
        <taxon>Fungi</taxon>
        <taxon>Dikarya</taxon>
        <taxon>Ascomycota</taxon>
        <taxon>Pezizomycotina</taxon>
        <taxon>Sordariomycetes</taxon>
        <taxon>Hypocreomycetidae</taxon>
        <taxon>Hypocreales</taxon>
        <taxon>Ophiocordycipitaceae</taxon>
        <taxon>Ophiocordyceps</taxon>
    </lineage>
</organism>
<name>A0A2C5YI01_9HYPO</name>
<keyword evidence="4" id="KW-1185">Reference proteome</keyword>
<gene>
    <name evidence="3" type="ORF">CDD81_4505</name>
</gene>
<comment type="caution">
    <text evidence="3">The sequence shown here is derived from an EMBL/GenBank/DDBJ whole genome shotgun (WGS) entry which is preliminary data.</text>
</comment>
<dbReference type="STRING" id="1399860.A0A2C5YI01"/>
<keyword evidence="1" id="KW-0472">Membrane</keyword>
<feature type="domain" description="Peptidase S9 prolyl oligopeptidase catalytic" evidence="2">
    <location>
        <begin position="238"/>
        <end position="378"/>
    </location>
</feature>
<evidence type="ECO:0000256" key="1">
    <source>
        <dbReference type="SAM" id="Phobius"/>
    </source>
</evidence>
<dbReference type="AlphaFoldDB" id="A0A2C5YI01"/>
<dbReference type="InterPro" id="IPR029058">
    <property type="entry name" value="AB_hydrolase_fold"/>
</dbReference>
<dbReference type="EMBL" id="NJET01000003">
    <property type="protein sequence ID" value="PHH67110.1"/>
    <property type="molecule type" value="Genomic_DNA"/>
</dbReference>
<dbReference type="Proteomes" id="UP000226192">
    <property type="component" value="Unassembled WGS sequence"/>
</dbReference>
<feature type="transmembrane region" description="Helical" evidence="1">
    <location>
        <begin position="64"/>
        <end position="90"/>
    </location>
</feature>
<sequence>MHKACFIAAKKLESDNDHYQAAVMLSRMSFLTKSRSALMLKTPPVFLPLSTPWKRHFHPFVPPLLFTGLVIALYTWKCLMLVVFQNFIIYNPFIPPDSRTVRIADFAKQCRGFEWREQHIKAIDGTQISLCTNDVETAGAASKARVPTYVYIVYFQGNAASTPYRLPDITSILGIVRDLGPEEADVYSTVCLSYRGYWTSHDRPSERGINLDAMAALAYVERTHDERKAKNPNCKSVLVLWGQSIGSGFVTNLATSHADRSEMRMDALVLETPFTNTRDMLKALYPQRWLPYQYLWPFLRTKLDSYKNLSRIAQLPPYRRPEIHIIEASQDELVPRDHGTILANRSRDVGLDVEHHRVPKALHNGVMTGNSGRHAIARAITKAVHDAIHRQNGPDK</sequence>
<evidence type="ECO:0000259" key="2">
    <source>
        <dbReference type="Pfam" id="PF00326"/>
    </source>
</evidence>
<keyword evidence="1" id="KW-0812">Transmembrane</keyword>
<dbReference type="GO" id="GO:0016020">
    <property type="term" value="C:membrane"/>
    <property type="evidence" value="ECO:0007669"/>
    <property type="project" value="TreeGrafter"/>
</dbReference>
<dbReference type="Pfam" id="PF00326">
    <property type="entry name" value="Peptidase_S9"/>
    <property type="match status" value="1"/>
</dbReference>
<protein>
    <recommendedName>
        <fullName evidence="2">Peptidase S9 prolyl oligopeptidase catalytic domain-containing protein</fullName>
    </recommendedName>
</protein>
<dbReference type="OrthoDB" id="10249433at2759"/>
<dbReference type="InterPro" id="IPR001375">
    <property type="entry name" value="Peptidase_S9_cat"/>
</dbReference>
<reference evidence="3 4" key="1">
    <citation type="submission" date="2017-06" db="EMBL/GenBank/DDBJ databases">
        <title>Ant-infecting Ophiocordyceps genomes reveal a high diversity of potential behavioral manipulation genes and a possible major role for enterotoxins.</title>
        <authorList>
            <person name="De Bekker C."/>
            <person name="Evans H.C."/>
            <person name="Brachmann A."/>
            <person name="Hughes D.P."/>
        </authorList>
    </citation>
    <scope>NUCLEOTIDE SEQUENCE [LARGE SCALE GENOMIC DNA]</scope>
    <source>
        <strain evidence="3 4">Map64</strain>
    </source>
</reference>
<evidence type="ECO:0000313" key="4">
    <source>
        <dbReference type="Proteomes" id="UP000226192"/>
    </source>
</evidence>
<proteinExistence type="predicted"/>
<evidence type="ECO:0000313" key="3">
    <source>
        <dbReference type="EMBL" id="PHH67110.1"/>
    </source>
</evidence>
<accession>A0A2C5YI01</accession>
<dbReference type="GO" id="GO:0008474">
    <property type="term" value="F:palmitoyl-(protein) hydrolase activity"/>
    <property type="evidence" value="ECO:0007669"/>
    <property type="project" value="TreeGrafter"/>
</dbReference>
<dbReference type="PANTHER" id="PTHR12277">
    <property type="entry name" value="ALPHA/BETA HYDROLASE DOMAIN-CONTAINING PROTEIN"/>
    <property type="match status" value="1"/>
</dbReference>
<dbReference type="PANTHER" id="PTHR12277:SF64">
    <property type="entry name" value="SUPERFAMILY HYDROLASE, PUTATIVE (AFU_ORTHOLOGUE AFUA_3G01760)-RELATED"/>
    <property type="match status" value="1"/>
</dbReference>
<keyword evidence="1" id="KW-1133">Transmembrane helix</keyword>